<comment type="caution">
    <text evidence="3">The sequence shown here is derived from an EMBL/GenBank/DDBJ whole genome shotgun (WGS) entry which is preliminary data.</text>
</comment>
<keyword evidence="4" id="KW-1185">Reference proteome</keyword>
<dbReference type="Pfam" id="PF00533">
    <property type="entry name" value="BRCT"/>
    <property type="match status" value="1"/>
</dbReference>
<feature type="region of interest" description="Disordered" evidence="1">
    <location>
        <begin position="250"/>
        <end position="273"/>
    </location>
</feature>
<evidence type="ECO:0000313" key="3">
    <source>
        <dbReference type="EMBL" id="KYK60412.1"/>
    </source>
</evidence>
<feature type="region of interest" description="Disordered" evidence="1">
    <location>
        <begin position="1"/>
        <end position="20"/>
    </location>
</feature>
<reference evidence="3 4" key="1">
    <citation type="journal article" date="2016" name="Sci. Rep.">
        <title>Insights into Adaptations to a Near-Obligate Nematode Endoparasitic Lifestyle from the Finished Genome of Drechmeria coniospora.</title>
        <authorList>
            <person name="Zhang L."/>
            <person name="Zhou Z."/>
            <person name="Guo Q."/>
            <person name="Fokkens L."/>
            <person name="Miskei M."/>
            <person name="Pocsi I."/>
            <person name="Zhang W."/>
            <person name="Chen M."/>
            <person name="Wang L."/>
            <person name="Sun Y."/>
            <person name="Donzelli B.G."/>
            <person name="Gibson D.M."/>
            <person name="Nelson D.R."/>
            <person name="Luo J.G."/>
            <person name="Rep M."/>
            <person name="Liu H."/>
            <person name="Yang S."/>
            <person name="Wang J."/>
            <person name="Krasnoff S.B."/>
            <person name="Xu Y."/>
            <person name="Molnar I."/>
            <person name="Lin M."/>
        </authorList>
    </citation>
    <scope>NUCLEOTIDE SEQUENCE [LARGE SCALE GENOMIC DNA]</scope>
    <source>
        <strain evidence="3 4">ARSEF 6962</strain>
    </source>
</reference>
<dbReference type="GeneID" id="63714192"/>
<dbReference type="SUPFAM" id="SSF52113">
    <property type="entry name" value="BRCT domain"/>
    <property type="match status" value="1"/>
</dbReference>
<dbReference type="InterPro" id="IPR036420">
    <property type="entry name" value="BRCT_dom_sf"/>
</dbReference>
<dbReference type="EMBL" id="LAYC01000001">
    <property type="protein sequence ID" value="KYK60412.1"/>
    <property type="molecule type" value="Genomic_DNA"/>
</dbReference>
<dbReference type="Gene3D" id="3.40.50.10190">
    <property type="entry name" value="BRCT domain"/>
    <property type="match status" value="1"/>
</dbReference>
<organism evidence="3 4">
    <name type="scientific">Drechmeria coniospora</name>
    <name type="common">Nematophagous fungus</name>
    <name type="synonym">Meria coniospora</name>
    <dbReference type="NCBI Taxonomy" id="98403"/>
    <lineage>
        <taxon>Eukaryota</taxon>
        <taxon>Fungi</taxon>
        <taxon>Dikarya</taxon>
        <taxon>Ascomycota</taxon>
        <taxon>Pezizomycotina</taxon>
        <taxon>Sordariomycetes</taxon>
        <taxon>Hypocreomycetidae</taxon>
        <taxon>Hypocreales</taxon>
        <taxon>Ophiocordycipitaceae</taxon>
        <taxon>Drechmeria</taxon>
    </lineage>
</organism>
<feature type="region of interest" description="Disordered" evidence="1">
    <location>
        <begin position="33"/>
        <end position="55"/>
    </location>
</feature>
<dbReference type="OrthoDB" id="427711at2759"/>
<dbReference type="AlphaFoldDB" id="A0A151GTS6"/>
<proteinExistence type="predicted"/>
<sequence>MPLPASNSSFAARAPAAAAPASAAAVAPVHGARFDPWNSSSTGHQRADDRSRLRPGWRDFRNRKLNAQFLGRREARGADGLEEPSRPARSVIDMLTTPGLMKDAARRTAPEEPEDDQRARKGSSRGIFDGLVIYVNGSTYPLVSDHMLKRLLRENGAMTSLHLGRRTVTHVILGRPVGHANGNDRGAGGGLAATKLDKEVRKMRGCGVKFVGVEWVLQSLKAGIRLPEARFAHLTLAPKGQTSVYETFSAHAPTTPSGTVRCSAEVPSFETRP</sequence>
<protein>
    <recommendedName>
        <fullName evidence="2">BRCT domain-containing protein</fullName>
    </recommendedName>
</protein>
<dbReference type="Proteomes" id="UP000076580">
    <property type="component" value="Chromosome 01"/>
</dbReference>
<dbReference type="SMART" id="SM00292">
    <property type="entry name" value="BRCT"/>
    <property type="match status" value="1"/>
</dbReference>
<feature type="compositionally biased region" description="Polar residues" evidence="1">
    <location>
        <begin position="250"/>
        <end position="260"/>
    </location>
</feature>
<feature type="compositionally biased region" description="Basic and acidic residues" evidence="1">
    <location>
        <begin position="45"/>
        <end position="55"/>
    </location>
</feature>
<evidence type="ECO:0000256" key="1">
    <source>
        <dbReference type="SAM" id="MobiDB-lite"/>
    </source>
</evidence>
<feature type="domain" description="BRCT" evidence="2">
    <location>
        <begin position="123"/>
        <end position="233"/>
    </location>
</feature>
<evidence type="ECO:0000313" key="4">
    <source>
        <dbReference type="Proteomes" id="UP000076580"/>
    </source>
</evidence>
<dbReference type="STRING" id="98403.A0A151GTS6"/>
<accession>A0A151GTS6</accession>
<feature type="region of interest" description="Disordered" evidence="1">
    <location>
        <begin position="75"/>
        <end position="122"/>
    </location>
</feature>
<evidence type="ECO:0000259" key="2">
    <source>
        <dbReference type="PROSITE" id="PS50172"/>
    </source>
</evidence>
<dbReference type="InParanoid" id="A0A151GTS6"/>
<feature type="compositionally biased region" description="Basic and acidic residues" evidence="1">
    <location>
        <begin position="75"/>
        <end position="86"/>
    </location>
</feature>
<name>A0A151GTS6_DRECN</name>
<gene>
    <name evidence="3" type="ORF">DCS_01549</name>
</gene>
<dbReference type="PROSITE" id="PS50172">
    <property type="entry name" value="BRCT"/>
    <property type="match status" value="1"/>
</dbReference>
<dbReference type="RefSeq" id="XP_040659764.1">
    <property type="nucleotide sequence ID" value="XM_040798881.1"/>
</dbReference>
<dbReference type="InterPro" id="IPR001357">
    <property type="entry name" value="BRCT_dom"/>
</dbReference>